<dbReference type="EMBL" id="JAUHHV010000002">
    <property type="protein sequence ID" value="KAK1432409.1"/>
    <property type="molecule type" value="Genomic_DNA"/>
</dbReference>
<organism evidence="5 6">
    <name type="scientific">Tagetes erecta</name>
    <name type="common">African marigold</name>
    <dbReference type="NCBI Taxonomy" id="13708"/>
    <lineage>
        <taxon>Eukaryota</taxon>
        <taxon>Viridiplantae</taxon>
        <taxon>Streptophyta</taxon>
        <taxon>Embryophyta</taxon>
        <taxon>Tracheophyta</taxon>
        <taxon>Spermatophyta</taxon>
        <taxon>Magnoliopsida</taxon>
        <taxon>eudicotyledons</taxon>
        <taxon>Gunneridae</taxon>
        <taxon>Pentapetalae</taxon>
        <taxon>asterids</taxon>
        <taxon>campanulids</taxon>
        <taxon>Asterales</taxon>
        <taxon>Asteraceae</taxon>
        <taxon>Asteroideae</taxon>
        <taxon>Heliantheae alliance</taxon>
        <taxon>Tageteae</taxon>
        <taxon>Tagetes</taxon>
    </lineage>
</organism>
<dbReference type="SMART" id="SM00715">
    <property type="entry name" value="LA"/>
    <property type="match status" value="1"/>
</dbReference>
<dbReference type="CDD" id="cd07323">
    <property type="entry name" value="LAM"/>
    <property type="match status" value="1"/>
</dbReference>
<evidence type="ECO:0000256" key="2">
    <source>
        <dbReference type="PROSITE-ProRule" id="PRU00332"/>
    </source>
</evidence>
<sequence length="230" mass="25510">MLLPNTFEPLTDSKAHSIQSDTGGDILTSSSSPSHSDSFRRYRSSDSVRPSIFTDVGDDGYASLARSLGFSPPLITIESVKIGNGGVRPRGGGSYNHNYGGKPDQGRGNQEWNQHRNYNRNINMNSQRGVGSGMNYFQVIAPPTVGGPSYFPGPDPLHDKIVNQINYYFSNDNLVKDTYLRRHMDEQGWIPVNLIARFNKVSNPTYNVQLILDVMHNSIVVEVHVSVIII</sequence>
<dbReference type="Gene3D" id="1.10.10.10">
    <property type="entry name" value="Winged helix-like DNA-binding domain superfamily/Winged helix DNA-binding domain"/>
    <property type="match status" value="1"/>
</dbReference>
<proteinExistence type="predicted"/>
<dbReference type="GO" id="GO:0005737">
    <property type="term" value="C:cytoplasm"/>
    <property type="evidence" value="ECO:0007669"/>
    <property type="project" value="UniProtKB-ARBA"/>
</dbReference>
<dbReference type="PANTHER" id="PTHR22792:SF132">
    <property type="entry name" value="LA-RELATED PROTEIN 1"/>
    <property type="match status" value="1"/>
</dbReference>
<dbReference type="Pfam" id="PF05383">
    <property type="entry name" value="La"/>
    <property type="match status" value="1"/>
</dbReference>
<keyword evidence="1 2" id="KW-0694">RNA-binding</keyword>
<evidence type="ECO:0000256" key="1">
    <source>
        <dbReference type="ARBA" id="ARBA00022884"/>
    </source>
</evidence>
<protein>
    <recommendedName>
        <fullName evidence="4">HTH La-type RNA-binding domain-containing protein</fullName>
    </recommendedName>
</protein>
<evidence type="ECO:0000259" key="4">
    <source>
        <dbReference type="PROSITE" id="PS50961"/>
    </source>
</evidence>
<dbReference type="InterPro" id="IPR036390">
    <property type="entry name" value="WH_DNA-bd_sf"/>
</dbReference>
<dbReference type="InterPro" id="IPR006630">
    <property type="entry name" value="La_HTH"/>
</dbReference>
<evidence type="ECO:0000313" key="6">
    <source>
        <dbReference type="Proteomes" id="UP001229421"/>
    </source>
</evidence>
<gene>
    <name evidence="5" type="ORF">QVD17_09305</name>
</gene>
<feature type="region of interest" description="Disordered" evidence="3">
    <location>
        <begin position="1"/>
        <end position="51"/>
    </location>
</feature>
<feature type="domain" description="HTH La-type RNA-binding" evidence="4">
    <location>
        <begin position="151"/>
        <end position="230"/>
    </location>
</feature>
<reference evidence="5" key="1">
    <citation type="journal article" date="2023" name="bioRxiv">
        <title>Improved chromosome-level genome assembly for marigold (Tagetes erecta).</title>
        <authorList>
            <person name="Jiang F."/>
            <person name="Yuan L."/>
            <person name="Wang S."/>
            <person name="Wang H."/>
            <person name="Xu D."/>
            <person name="Wang A."/>
            <person name="Fan W."/>
        </authorList>
    </citation>
    <scope>NUCLEOTIDE SEQUENCE</scope>
    <source>
        <strain evidence="5">WSJ</strain>
        <tissue evidence="5">Leaf</tissue>
    </source>
</reference>
<dbReference type="AlphaFoldDB" id="A0AAD8P4Y5"/>
<name>A0AAD8P4Y5_TARER</name>
<dbReference type="PANTHER" id="PTHR22792">
    <property type="entry name" value="LUPUS LA PROTEIN-RELATED"/>
    <property type="match status" value="1"/>
</dbReference>
<feature type="compositionally biased region" description="Basic and acidic residues" evidence="3">
    <location>
        <begin position="37"/>
        <end position="46"/>
    </location>
</feature>
<accession>A0AAD8P4Y5</accession>
<dbReference type="SUPFAM" id="SSF46785">
    <property type="entry name" value="Winged helix' DNA-binding domain"/>
    <property type="match status" value="1"/>
</dbReference>
<evidence type="ECO:0000256" key="3">
    <source>
        <dbReference type="SAM" id="MobiDB-lite"/>
    </source>
</evidence>
<comment type="caution">
    <text evidence="5">The sequence shown here is derived from an EMBL/GenBank/DDBJ whole genome shotgun (WGS) entry which is preliminary data.</text>
</comment>
<dbReference type="InterPro" id="IPR036388">
    <property type="entry name" value="WH-like_DNA-bd_sf"/>
</dbReference>
<dbReference type="PROSITE" id="PS50961">
    <property type="entry name" value="HTH_LA"/>
    <property type="match status" value="1"/>
</dbReference>
<keyword evidence="6" id="KW-1185">Reference proteome</keyword>
<dbReference type="Proteomes" id="UP001229421">
    <property type="component" value="Unassembled WGS sequence"/>
</dbReference>
<evidence type="ECO:0000313" key="5">
    <source>
        <dbReference type="EMBL" id="KAK1432409.1"/>
    </source>
</evidence>
<dbReference type="GO" id="GO:0003723">
    <property type="term" value="F:RNA binding"/>
    <property type="evidence" value="ECO:0007669"/>
    <property type="project" value="UniProtKB-UniRule"/>
</dbReference>
<dbReference type="InterPro" id="IPR045180">
    <property type="entry name" value="La_dom_prot"/>
</dbReference>